<reference evidence="1" key="1">
    <citation type="submission" date="2023-05" db="EMBL/GenBank/DDBJ databases">
        <authorList>
            <person name="Stuckert A."/>
        </authorList>
    </citation>
    <scope>NUCLEOTIDE SEQUENCE</scope>
</reference>
<evidence type="ECO:0000313" key="2">
    <source>
        <dbReference type="Proteomes" id="UP001162483"/>
    </source>
</evidence>
<evidence type="ECO:0000313" key="1">
    <source>
        <dbReference type="EMBL" id="CAI9620572.1"/>
    </source>
</evidence>
<dbReference type="Proteomes" id="UP001162483">
    <property type="component" value="Unassembled WGS sequence"/>
</dbReference>
<feature type="non-terminal residue" evidence="1">
    <location>
        <position position="1"/>
    </location>
</feature>
<sequence length="58" mass="6099">QLCSCLLCEGGCVPSLSFQSSCAVCNCSSPPPAFCICEKSFSSLCMTCGQGRTDHWGQ</sequence>
<dbReference type="EMBL" id="CATNWA010020958">
    <property type="protein sequence ID" value="CAI9620572.1"/>
    <property type="molecule type" value="Genomic_DNA"/>
</dbReference>
<gene>
    <name evidence="1" type="ORF">SPARVUS_LOCUS16003251</name>
</gene>
<organism evidence="1 2">
    <name type="scientific">Staurois parvus</name>
    <dbReference type="NCBI Taxonomy" id="386267"/>
    <lineage>
        <taxon>Eukaryota</taxon>
        <taxon>Metazoa</taxon>
        <taxon>Chordata</taxon>
        <taxon>Craniata</taxon>
        <taxon>Vertebrata</taxon>
        <taxon>Euteleostomi</taxon>
        <taxon>Amphibia</taxon>
        <taxon>Batrachia</taxon>
        <taxon>Anura</taxon>
        <taxon>Neobatrachia</taxon>
        <taxon>Ranoidea</taxon>
        <taxon>Ranidae</taxon>
        <taxon>Staurois</taxon>
    </lineage>
</organism>
<accession>A0ABN9HJ42</accession>
<comment type="caution">
    <text evidence="1">The sequence shown here is derived from an EMBL/GenBank/DDBJ whole genome shotgun (WGS) entry which is preliminary data.</text>
</comment>
<name>A0ABN9HJ42_9NEOB</name>
<proteinExistence type="predicted"/>
<keyword evidence="2" id="KW-1185">Reference proteome</keyword>
<protein>
    <submittedName>
        <fullName evidence="1">Uncharacterized protein</fullName>
    </submittedName>
</protein>